<dbReference type="InterPro" id="IPR018490">
    <property type="entry name" value="cNMP-bd_dom_sf"/>
</dbReference>
<keyword evidence="7" id="KW-1185">Reference proteome</keyword>
<organism evidence="6 7">
    <name type="scientific">Chitinophaga nivalis</name>
    <dbReference type="NCBI Taxonomy" id="2991709"/>
    <lineage>
        <taxon>Bacteria</taxon>
        <taxon>Pseudomonadati</taxon>
        <taxon>Bacteroidota</taxon>
        <taxon>Chitinophagia</taxon>
        <taxon>Chitinophagales</taxon>
        <taxon>Chitinophagaceae</taxon>
        <taxon>Chitinophaga</taxon>
    </lineage>
</organism>
<evidence type="ECO:0000313" key="7">
    <source>
        <dbReference type="Proteomes" id="UP001207742"/>
    </source>
</evidence>
<keyword evidence="1" id="KW-0805">Transcription regulation</keyword>
<evidence type="ECO:0000256" key="2">
    <source>
        <dbReference type="ARBA" id="ARBA00023125"/>
    </source>
</evidence>
<dbReference type="InterPro" id="IPR000595">
    <property type="entry name" value="cNMP-bd_dom"/>
</dbReference>
<dbReference type="InterPro" id="IPR014710">
    <property type="entry name" value="RmlC-like_jellyroll"/>
</dbReference>
<keyword evidence="3" id="KW-0804">Transcription</keyword>
<evidence type="ECO:0000313" key="6">
    <source>
        <dbReference type="EMBL" id="MCW3486821.1"/>
    </source>
</evidence>
<reference evidence="6 7" key="1">
    <citation type="submission" date="2022-10" db="EMBL/GenBank/DDBJ databases">
        <title>Chitinophaga nivalis PC15 sp. nov., isolated from Pyeongchang county, South Korea.</title>
        <authorList>
            <person name="Trinh H.N."/>
        </authorList>
    </citation>
    <scope>NUCLEOTIDE SEQUENCE [LARGE SCALE GENOMIC DNA]</scope>
    <source>
        <strain evidence="6 7">PC14</strain>
    </source>
</reference>
<evidence type="ECO:0000259" key="5">
    <source>
        <dbReference type="Pfam" id="PF00325"/>
    </source>
</evidence>
<name>A0ABT3IS63_9BACT</name>
<dbReference type="Pfam" id="PF00027">
    <property type="entry name" value="cNMP_binding"/>
    <property type="match status" value="1"/>
</dbReference>
<proteinExistence type="predicted"/>
<dbReference type="Proteomes" id="UP001207742">
    <property type="component" value="Unassembled WGS sequence"/>
</dbReference>
<dbReference type="SUPFAM" id="SSF51206">
    <property type="entry name" value="cAMP-binding domain-like"/>
    <property type="match status" value="1"/>
</dbReference>
<evidence type="ECO:0000259" key="4">
    <source>
        <dbReference type="Pfam" id="PF00027"/>
    </source>
</evidence>
<dbReference type="Gene3D" id="2.60.120.10">
    <property type="entry name" value="Jelly Rolls"/>
    <property type="match status" value="1"/>
</dbReference>
<comment type="caution">
    <text evidence="6">The sequence shown here is derived from an EMBL/GenBank/DDBJ whole genome shotgun (WGS) entry which is preliminary data.</text>
</comment>
<dbReference type="EMBL" id="JAPDNS010000002">
    <property type="protein sequence ID" value="MCW3486821.1"/>
    <property type="molecule type" value="Genomic_DNA"/>
</dbReference>
<dbReference type="RefSeq" id="WP_264733636.1">
    <property type="nucleotide sequence ID" value="NZ_JAPDNR010000001.1"/>
</dbReference>
<protein>
    <submittedName>
        <fullName evidence="6">Crp/Fnr family transcriptional regulator</fullName>
    </submittedName>
</protein>
<evidence type="ECO:0000256" key="1">
    <source>
        <dbReference type="ARBA" id="ARBA00023015"/>
    </source>
</evidence>
<feature type="domain" description="HTH crp-type" evidence="5">
    <location>
        <begin position="165"/>
        <end position="187"/>
    </location>
</feature>
<dbReference type="InterPro" id="IPR012318">
    <property type="entry name" value="HTH_CRP"/>
</dbReference>
<gene>
    <name evidence="6" type="ORF">OL497_23185</name>
</gene>
<keyword evidence="2" id="KW-0238">DNA-binding</keyword>
<feature type="domain" description="Cyclic nucleotide-binding" evidence="4">
    <location>
        <begin position="30"/>
        <end position="112"/>
    </location>
</feature>
<dbReference type="Pfam" id="PF00325">
    <property type="entry name" value="Crp"/>
    <property type="match status" value="1"/>
</dbReference>
<evidence type="ECO:0000256" key="3">
    <source>
        <dbReference type="ARBA" id="ARBA00023163"/>
    </source>
</evidence>
<sequence length="188" mass="21820">MTHLLREEIEKTILLTDEEFDLVLAAFKKKQFKKHQFIVQEQEPVLYEHFILSGLAKAAHLDKEGKEHITQFAFEGSWITDPHAYHSIVPASLNIDCLEDTETLALSREDRAYLYKRVPKMAVFFSEKTIADYITLQKRTLCLISTNAKERYESLLLRHPTLLQRVSKTHIASYLGLSRETLSRLLTT</sequence>
<accession>A0ABT3IS63</accession>